<gene>
    <name evidence="3" type="ORF">BRETT_002996</name>
    <name evidence="4" type="ORF">BRETT_003000</name>
    <name evidence="5" type="ORF">DEBR0S1_24300G</name>
    <name evidence="2" type="ORF">HII12_000179</name>
</gene>
<dbReference type="EMBL" id="CABFWN010000001">
    <property type="protein sequence ID" value="VUG16733.1"/>
    <property type="molecule type" value="Genomic_DNA"/>
</dbReference>
<feature type="region of interest" description="Disordered" evidence="1">
    <location>
        <begin position="52"/>
        <end position="80"/>
    </location>
</feature>
<dbReference type="KEGG" id="bbrx:BRETT_002996"/>
<dbReference type="EMBL" id="CP063137">
    <property type="protein sequence ID" value="QOU22810.1"/>
    <property type="molecule type" value="Genomic_DNA"/>
</dbReference>
<evidence type="ECO:0000313" key="3">
    <source>
        <dbReference type="EMBL" id="QOU22810.1"/>
    </source>
</evidence>
<reference evidence="5 6" key="1">
    <citation type="submission" date="2019-07" db="EMBL/GenBank/DDBJ databases">
        <authorList>
            <person name="Friedrich A."/>
            <person name="Schacherer J."/>
        </authorList>
    </citation>
    <scope>NUCLEOTIDE SEQUENCE [LARGE SCALE GENOMIC DNA]</scope>
</reference>
<keyword evidence="6" id="KW-1185">Reference proteome</keyword>
<evidence type="ECO:0000313" key="4">
    <source>
        <dbReference type="EMBL" id="QOU22814.1"/>
    </source>
</evidence>
<dbReference type="GeneID" id="64574920"/>
<dbReference type="AlphaFoldDB" id="A0A7D9CWC4"/>
<evidence type="ECO:0000256" key="1">
    <source>
        <dbReference type="SAM" id="MobiDB-lite"/>
    </source>
</evidence>
<evidence type="ECO:0000313" key="7">
    <source>
        <dbReference type="Proteomes" id="UP000568158"/>
    </source>
</evidence>
<evidence type="ECO:0000313" key="6">
    <source>
        <dbReference type="Proteomes" id="UP000478008"/>
    </source>
</evidence>
<dbReference type="Proteomes" id="UP000568158">
    <property type="component" value="Unassembled WGS sequence"/>
</dbReference>
<dbReference type="OrthoDB" id="2567806at2759"/>
<evidence type="ECO:0000313" key="5">
    <source>
        <dbReference type="EMBL" id="VUG16733.1"/>
    </source>
</evidence>
<dbReference type="RefSeq" id="XP_041139303.1">
    <property type="nucleotide sequence ID" value="XM_041281512.1"/>
</dbReference>
<reference evidence="3" key="3">
    <citation type="submission" date="2020-10" db="EMBL/GenBank/DDBJ databases">
        <authorList>
            <person name="Palmer J.M."/>
        </authorList>
    </citation>
    <scope>NUCLEOTIDE SEQUENCE</scope>
    <source>
        <strain evidence="3">UCD 2041</strain>
    </source>
</reference>
<feature type="region of interest" description="Disordered" evidence="1">
    <location>
        <begin position="1"/>
        <end position="22"/>
    </location>
</feature>
<dbReference type="PANTHER" id="PTHR37781">
    <property type="entry name" value="TFIIH COMPLEX SUBUNIT"/>
    <property type="match status" value="1"/>
</dbReference>
<dbReference type="GO" id="GO:0005675">
    <property type="term" value="C:transcription factor TFIIH holo complex"/>
    <property type="evidence" value="ECO:0007669"/>
    <property type="project" value="TreeGrafter"/>
</dbReference>
<dbReference type="Proteomes" id="UP000478008">
    <property type="component" value="Unassembled WGS sequence"/>
</dbReference>
<dbReference type="PANTHER" id="PTHR37781:SF1">
    <property type="entry name" value="ADR380WP"/>
    <property type="match status" value="1"/>
</dbReference>
<dbReference type="Proteomes" id="UP000663131">
    <property type="component" value="Chromosome 9"/>
</dbReference>
<name>A0A7D9CWC4_DEKBR</name>
<accession>A0A7D9CWC4</accession>
<sequence>MPNTKPTTPLHPDANQEIEAPKEIPKELTSALDLEDDDEDNLSLDLVNTQSHNNDYLMDSDDSDGQDGAVNESEVQKDDSLIDAVAPIGEPISPRASRTNTGNDSVSTNFFDMDFESRRTPLNPFGQNTKMSSSEPIRILRKSSGENKIRKLSMSQQSRLISYIDERLMAIQRKFIKYLSAREDPETKTEDKSVQYGLSELMHSLDSVINIIWYSMFKMRFVPFVYHDDVLTEDEREKLGLSNSKQIELEEITSDFLFGQTSYLIRIMGDLVDYTSKFHFQSFQEVHNLIYILAELDNIICILIDEYEDSDDGDLLLQKKDYRDEKNSPVSSPERSFISNTEKIRIDSIISRTKLLVITKFDEFKKIVLEQLNDNDDDNATHIRKRKRDDQIRIQIQKFEILIGEIYEGILDRTSV</sequence>
<organism evidence="5 6">
    <name type="scientific">Dekkera bruxellensis</name>
    <name type="common">Brettanomyces custersii</name>
    <dbReference type="NCBI Taxonomy" id="5007"/>
    <lineage>
        <taxon>Eukaryota</taxon>
        <taxon>Fungi</taxon>
        <taxon>Dikarya</taxon>
        <taxon>Ascomycota</taxon>
        <taxon>Saccharomycotina</taxon>
        <taxon>Pichiomycetes</taxon>
        <taxon>Pichiales</taxon>
        <taxon>Pichiaceae</taxon>
        <taxon>Brettanomyces</taxon>
    </lineage>
</organism>
<proteinExistence type="predicted"/>
<dbReference type="Pfam" id="PF17110">
    <property type="entry name" value="TFB6"/>
    <property type="match status" value="1"/>
</dbReference>
<dbReference type="EMBL" id="CP063137">
    <property type="protein sequence ID" value="QOU22814.1"/>
    <property type="molecule type" value="Genomic_DNA"/>
</dbReference>
<protein>
    <submittedName>
        <fullName evidence="5">DEBR0S1_24300g1_1</fullName>
    </submittedName>
</protein>
<dbReference type="InterPro" id="IPR031349">
    <property type="entry name" value="Tfb6"/>
</dbReference>
<dbReference type="EMBL" id="JABCYN010000003">
    <property type="protein sequence ID" value="KAF6016138.1"/>
    <property type="molecule type" value="Genomic_DNA"/>
</dbReference>
<reference evidence="3" key="4">
    <citation type="journal article" name="BMC Genomics">
        <title>New genome assemblies reveal patterns of domestication and adaptation across Brettanomyces (Dekkera) species.</title>
        <authorList>
            <person name="Roach M.J."/>
            <person name="Borneman A.R."/>
        </authorList>
    </citation>
    <scope>NUCLEOTIDE SEQUENCE</scope>
    <source>
        <strain evidence="3">UCD 2041</strain>
    </source>
</reference>
<evidence type="ECO:0000313" key="2">
    <source>
        <dbReference type="EMBL" id="KAF6016138.1"/>
    </source>
</evidence>
<reference evidence="2 7" key="2">
    <citation type="journal article" date="2020" name="Appl. Microbiol. Biotechnol.">
        <title>Targeted gene deletion in Brettanomyces bruxellensis with an expression-free CRISPR-Cas9 system.</title>
        <authorList>
            <person name="Varela C."/>
            <person name="Bartel C."/>
            <person name="Onetto C."/>
            <person name="Borneman A."/>
        </authorList>
    </citation>
    <scope>NUCLEOTIDE SEQUENCE [LARGE SCALE GENOMIC DNA]</scope>
    <source>
        <strain evidence="2 7">AWRI1613</strain>
    </source>
</reference>